<dbReference type="PANTHER" id="PTHR10188">
    <property type="entry name" value="L-ASPARAGINASE"/>
    <property type="match status" value="1"/>
</dbReference>
<dbReference type="EMBL" id="FSQW01000001">
    <property type="protein sequence ID" value="SIN63759.1"/>
    <property type="molecule type" value="Genomic_DNA"/>
</dbReference>
<dbReference type="GO" id="GO:0006508">
    <property type="term" value="P:proteolysis"/>
    <property type="evidence" value="ECO:0007669"/>
    <property type="project" value="UniProtKB-KW"/>
</dbReference>
<keyword evidence="2" id="KW-0378">Hydrolase</keyword>
<feature type="binding site" evidence="6">
    <location>
        <begin position="259"/>
        <end position="262"/>
    </location>
    <ligand>
        <name>substrate</name>
    </ligand>
</feature>
<dbReference type="GO" id="GO:0008233">
    <property type="term" value="F:peptidase activity"/>
    <property type="evidence" value="ECO:0007669"/>
    <property type="project" value="UniProtKB-KW"/>
</dbReference>
<evidence type="ECO:0000256" key="1">
    <source>
        <dbReference type="ARBA" id="ARBA00022670"/>
    </source>
</evidence>
<dbReference type="STRING" id="1123272.SAMN02745824_1288"/>
<evidence type="ECO:0000256" key="2">
    <source>
        <dbReference type="ARBA" id="ARBA00022801"/>
    </source>
</evidence>
<organism evidence="8 9">
    <name type="scientific">Parasphingorhabdus marina DSM 22363</name>
    <dbReference type="NCBI Taxonomy" id="1123272"/>
    <lineage>
        <taxon>Bacteria</taxon>
        <taxon>Pseudomonadati</taxon>
        <taxon>Pseudomonadota</taxon>
        <taxon>Alphaproteobacteria</taxon>
        <taxon>Sphingomonadales</taxon>
        <taxon>Sphingomonadaceae</taxon>
        <taxon>Parasphingorhabdus</taxon>
    </lineage>
</organism>
<keyword evidence="3" id="KW-0068">Autocatalytic cleavage</keyword>
<keyword evidence="9" id="KW-1185">Reference proteome</keyword>
<evidence type="ECO:0000313" key="8">
    <source>
        <dbReference type="EMBL" id="SIN63759.1"/>
    </source>
</evidence>
<dbReference type="Pfam" id="PF01112">
    <property type="entry name" value="Asparaginase_2"/>
    <property type="match status" value="1"/>
</dbReference>
<feature type="site" description="Cleavage; by autolysis" evidence="7">
    <location>
        <begin position="207"/>
        <end position="208"/>
    </location>
</feature>
<evidence type="ECO:0000256" key="6">
    <source>
        <dbReference type="PIRSR" id="PIRSR600246-2"/>
    </source>
</evidence>
<dbReference type="FunFam" id="3.60.20.30:FF:000001">
    <property type="entry name" value="Isoaspartyl peptidase/L-asparaginase"/>
    <property type="match status" value="1"/>
</dbReference>
<feature type="active site" description="Nucleophile" evidence="5">
    <location>
        <position position="208"/>
    </location>
</feature>
<evidence type="ECO:0000256" key="7">
    <source>
        <dbReference type="PIRSR" id="PIRSR600246-3"/>
    </source>
</evidence>
<dbReference type="CDD" id="cd04701">
    <property type="entry name" value="Asparaginase_2"/>
    <property type="match status" value="1"/>
</dbReference>
<dbReference type="RefSeq" id="WP_420812010.1">
    <property type="nucleotide sequence ID" value="NZ_FSQW01000001.1"/>
</dbReference>
<evidence type="ECO:0000313" key="9">
    <source>
        <dbReference type="Proteomes" id="UP000185192"/>
    </source>
</evidence>
<evidence type="ECO:0000256" key="4">
    <source>
        <dbReference type="ARBA" id="ARBA00069124"/>
    </source>
</evidence>
<dbReference type="InterPro" id="IPR029055">
    <property type="entry name" value="Ntn_hydrolases_N"/>
</dbReference>
<protein>
    <recommendedName>
        <fullName evidence="4">Isoaspartyl peptidase</fullName>
    </recommendedName>
</protein>
<evidence type="ECO:0000256" key="5">
    <source>
        <dbReference type="PIRSR" id="PIRSR600246-1"/>
    </source>
</evidence>
<dbReference type="PANTHER" id="PTHR10188:SF6">
    <property type="entry name" value="N(4)-(BETA-N-ACETYLGLUCOSAMINYL)-L-ASPARAGINASE"/>
    <property type="match status" value="1"/>
</dbReference>
<dbReference type="GO" id="GO:0016811">
    <property type="term" value="F:hydrolase activity, acting on carbon-nitrogen (but not peptide) bonds, in linear amides"/>
    <property type="evidence" value="ECO:0007669"/>
    <property type="project" value="UniProtKB-ARBA"/>
</dbReference>
<sequence length="343" mass="36155">MFKTLFTAIATLSLGSTALAEEKKADSMEEKNWSLVIHGGAGVIKRERITAEKDAEVRAALNRALEAGSAILAQGGTSMDAVEAAVVVLEDDPNFNAGRGSVFTYKGRNEMDAAFMDGETREAGAVAGSTTTKNPIKLARAVKDESPHVLLSRDGANEFAVLRGLEQAGPQWFATDERYRQLEELKARQTGKDGDKVSYFDIDMKYGTVGAVAVDQGGNVAAGTSTGGLTGKRWGRIGDSPIIGAGTYADNRACAISATGAGEYYIRLGVAHEICARMRFKGEDAKTAADKVMEELGELGGTGGVIVAAPDGTFAWSFNTPGMYRGKANSAGVKMVGIYGDEE</sequence>
<reference evidence="9" key="1">
    <citation type="submission" date="2016-11" db="EMBL/GenBank/DDBJ databases">
        <authorList>
            <person name="Varghese N."/>
            <person name="Submissions S."/>
        </authorList>
    </citation>
    <scope>NUCLEOTIDE SEQUENCE [LARGE SCALE GENOMIC DNA]</scope>
    <source>
        <strain evidence="9">DSM 22363</strain>
    </source>
</reference>
<evidence type="ECO:0000256" key="3">
    <source>
        <dbReference type="ARBA" id="ARBA00022813"/>
    </source>
</evidence>
<dbReference type="Proteomes" id="UP000185192">
    <property type="component" value="Unassembled WGS sequence"/>
</dbReference>
<dbReference type="SUPFAM" id="SSF56235">
    <property type="entry name" value="N-terminal nucleophile aminohydrolases (Ntn hydrolases)"/>
    <property type="match status" value="1"/>
</dbReference>
<gene>
    <name evidence="8" type="ORF">SAMN02745824_1288</name>
</gene>
<dbReference type="Gene3D" id="3.60.20.30">
    <property type="entry name" value="(Glycosyl)asparaginase"/>
    <property type="match status" value="1"/>
</dbReference>
<accession>A0A1N6CZ54</accession>
<proteinExistence type="predicted"/>
<name>A0A1N6CZ54_9SPHN</name>
<feature type="binding site" evidence="6">
    <location>
        <begin position="236"/>
        <end position="239"/>
    </location>
    <ligand>
        <name>substrate</name>
    </ligand>
</feature>
<dbReference type="AlphaFoldDB" id="A0A1N6CZ54"/>
<keyword evidence="1" id="KW-0645">Protease</keyword>
<dbReference type="InterPro" id="IPR000246">
    <property type="entry name" value="Peptidase_T2"/>
</dbReference>